<dbReference type="InterPro" id="IPR001360">
    <property type="entry name" value="Glyco_hydro_1"/>
</dbReference>
<keyword evidence="2" id="KW-1185">Reference proteome</keyword>
<sequence>MIYILTAGEQRTIAVPSWMNAYKNRYGFYSVDLETMERTPKKSAKWFKEVSKRNGF</sequence>
<dbReference type="Gene3D" id="3.20.20.80">
    <property type="entry name" value="Glycosidases"/>
    <property type="match status" value="1"/>
</dbReference>
<dbReference type="InterPro" id="IPR017853">
    <property type="entry name" value="GH"/>
</dbReference>
<accession>A0ABP4E0G8</accession>
<gene>
    <name evidence="1" type="ORF">GCM10009576_099560</name>
</gene>
<comment type="caution">
    <text evidence="1">The sequence shown here is derived from an EMBL/GenBank/DDBJ whole genome shotgun (WGS) entry which is preliminary data.</text>
</comment>
<reference evidence="2" key="1">
    <citation type="journal article" date="2019" name="Int. J. Syst. Evol. Microbiol.">
        <title>The Global Catalogue of Microorganisms (GCM) 10K type strain sequencing project: providing services to taxonomists for standard genome sequencing and annotation.</title>
        <authorList>
            <consortium name="The Broad Institute Genomics Platform"/>
            <consortium name="The Broad Institute Genome Sequencing Center for Infectious Disease"/>
            <person name="Wu L."/>
            <person name="Ma J."/>
        </authorList>
    </citation>
    <scope>NUCLEOTIDE SEQUENCE [LARGE SCALE GENOMIC DNA]</scope>
    <source>
        <strain evidence="2">JCM 11445</strain>
    </source>
</reference>
<protein>
    <recommendedName>
        <fullName evidence="3">Glycosyl hydrolase family 1</fullName>
    </recommendedName>
</protein>
<dbReference type="Proteomes" id="UP001500033">
    <property type="component" value="Unassembled WGS sequence"/>
</dbReference>
<dbReference type="Pfam" id="PF00232">
    <property type="entry name" value="Glyco_hydro_1"/>
    <property type="match status" value="1"/>
</dbReference>
<organism evidence="1 2">
    <name type="scientific">Streptomyces rhizosphaericus</name>
    <dbReference type="NCBI Taxonomy" id="114699"/>
    <lineage>
        <taxon>Bacteria</taxon>
        <taxon>Bacillati</taxon>
        <taxon>Actinomycetota</taxon>
        <taxon>Actinomycetes</taxon>
        <taxon>Kitasatosporales</taxon>
        <taxon>Streptomycetaceae</taxon>
        <taxon>Streptomyces</taxon>
        <taxon>Streptomyces violaceusniger group</taxon>
    </lineage>
</organism>
<name>A0ABP4E0G8_9ACTN</name>
<proteinExistence type="predicted"/>
<evidence type="ECO:0000313" key="1">
    <source>
        <dbReference type="EMBL" id="GAA1077158.1"/>
    </source>
</evidence>
<evidence type="ECO:0000313" key="2">
    <source>
        <dbReference type="Proteomes" id="UP001500033"/>
    </source>
</evidence>
<dbReference type="SUPFAM" id="SSF51445">
    <property type="entry name" value="(Trans)glycosidases"/>
    <property type="match status" value="1"/>
</dbReference>
<dbReference type="EMBL" id="BAAAIE010000649">
    <property type="protein sequence ID" value="GAA1077158.1"/>
    <property type="molecule type" value="Genomic_DNA"/>
</dbReference>
<evidence type="ECO:0008006" key="3">
    <source>
        <dbReference type="Google" id="ProtNLM"/>
    </source>
</evidence>